<feature type="compositionally biased region" description="Low complexity" evidence="1">
    <location>
        <begin position="108"/>
        <end position="128"/>
    </location>
</feature>
<proteinExistence type="predicted"/>
<feature type="compositionally biased region" description="Basic and acidic residues" evidence="1">
    <location>
        <begin position="165"/>
        <end position="174"/>
    </location>
</feature>
<dbReference type="Gene3D" id="1.10.150.50">
    <property type="entry name" value="Transcription Factor, Ets-1"/>
    <property type="match status" value="1"/>
</dbReference>
<protein>
    <submittedName>
        <fullName evidence="2">Os06g0179100 protein</fullName>
    </submittedName>
</protein>
<name>A0A0P0WT39_ORYSJ</name>
<evidence type="ECO:0000313" key="2">
    <source>
        <dbReference type="EMBL" id="BAS96447.1"/>
    </source>
</evidence>
<evidence type="ECO:0000313" key="3">
    <source>
        <dbReference type="Proteomes" id="UP000059680"/>
    </source>
</evidence>
<evidence type="ECO:0000256" key="1">
    <source>
        <dbReference type="SAM" id="MobiDB-lite"/>
    </source>
</evidence>
<dbReference type="Gramene" id="Os06t0179100-00">
    <property type="protein sequence ID" value="Os06t0179100-00"/>
    <property type="gene ID" value="Os06g0179100"/>
</dbReference>
<dbReference type="SUPFAM" id="SSF47769">
    <property type="entry name" value="SAM/Pointed domain"/>
    <property type="match status" value="1"/>
</dbReference>
<dbReference type="AlphaFoldDB" id="A0A0P0WT39"/>
<feature type="compositionally biased region" description="Low complexity" evidence="1">
    <location>
        <begin position="89"/>
        <end position="100"/>
    </location>
</feature>
<feature type="non-terminal residue" evidence="2">
    <location>
        <position position="1"/>
    </location>
</feature>
<keyword evidence="3" id="KW-1185">Reference proteome</keyword>
<reference evidence="3" key="1">
    <citation type="journal article" date="2005" name="Nature">
        <title>The map-based sequence of the rice genome.</title>
        <authorList>
            <consortium name="International rice genome sequencing project (IRGSP)"/>
            <person name="Matsumoto T."/>
            <person name="Wu J."/>
            <person name="Kanamori H."/>
            <person name="Katayose Y."/>
            <person name="Fujisawa M."/>
            <person name="Namiki N."/>
            <person name="Mizuno H."/>
            <person name="Yamamoto K."/>
            <person name="Antonio B.A."/>
            <person name="Baba T."/>
            <person name="Sakata K."/>
            <person name="Nagamura Y."/>
            <person name="Aoki H."/>
            <person name="Arikawa K."/>
            <person name="Arita K."/>
            <person name="Bito T."/>
            <person name="Chiden Y."/>
            <person name="Fujitsuka N."/>
            <person name="Fukunaka R."/>
            <person name="Hamada M."/>
            <person name="Harada C."/>
            <person name="Hayashi A."/>
            <person name="Hijishita S."/>
            <person name="Honda M."/>
            <person name="Hosokawa S."/>
            <person name="Ichikawa Y."/>
            <person name="Idonuma A."/>
            <person name="Iijima M."/>
            <person name="Ikeda M."/>
            <person name="Ikeno M."/>
            <person name="Ito K."/>
            <person name="Ito S."/>
            <person name="Ito T."/>
            <person name="Ito Y."/>
            <person name="Ito Y."/>
            <person name="Iwabuchi A."/>
            <person name="Kamiya K."/>
            <person name="Karasawa W."/>
            <person name="Kurita K."/>
            <person name="Katagiri S."/>
            <person name="Kikuta A."/>
            <person name="Kobayashi H."/>
            <person name="Kobayashi N."/>
            <person name="Machita K."/>
            <person name="Maehara T."/>
            <person name="Masukawa M."/>
            <person name="Mizubayashi T."/>
            <person name="Mukai Y."/>
            <person name="Nagasaki H."/>
            <person name="Nagata Y."/>
            <person name="Naito S."/>
            <person name="Nakashima M."/>
            <person name="Nakama Y."/>
            <person name="Nakamichi Y."/>
            <person name="Nakamura M."/>
            <person name="Meguro A."/>
            <person name="Negishi M."/>
            <person name="Ohta I."/>
            <person name="Ohta T."/>
            <person name="Okamoto M."/>
            <person name="Ono N."/>
            <person name="Saji S."/>
            <person name="Sakaguchi M."/>
            <person name="Sakai K."/>
            <person name="Shibata M."/>
            <person name="Shimokawa T."/>
            <person name="Song J."/>
            <person name="Takazaki Y."/>
            <person name="Terasawa K."/>
            <person name="Tsugane M."/>
            <person name="Tsuji K."/>
            <person name="Ueda S."/>
            <person name="Waki K."/>
            <person name="Yamagata H."/>
            <person name="Yamamoto M."/>
            <person name="Yamamoto S."/>
            <person name="Yamane H."/>
            <person name="Yoshiki S."/>
            <person name="Yoshihara R."/>
            <person name="Yukawa K."/>
            <person name="Zhong H."/>
            <person name="Yano M."/>
            <person name="Yuan Q."/>
            <person name="Ouyang S."/>
            <person name="Liu J."/>
            <person name="Jones K.M."/>
            <person name="Gansberger K."/>
            <person name="Moffat K."/>
            <person name="Hill J."/>
            <person name="Bera J."/>
            <person name="Fadrosh D."/>
            <person name="Jin S."/>
            <person name="Johri S."/>
            <person name="Kim M."/>
            <person name="Overton L."/>
            <person name="Reardon M."/>
            <person name="Tsitrin T."/>
            <person name="Vuong H."/>
            <person name="Weaver B."/>
            <person name="Ciecko A."/>
            <person name="Tallon L."/>
            <person name="Jackson J."/>
            <person name="Pai G."/>
            <person name="Aken S.V."/>
            <person name="Utterback T."/>
            <person name="Reidmuller S."/>
            <person name="Feldblyum T."/>
            <person name="Hsiao J."/>
            <person name="Zismann V."/>
            <person name="Iobst S."/>
            <person name="de Vazeille A.R."/>
            <person name="Buell C.R."/>
            <person name="Ying K."/>
            <person name="Li Y."/>
            <person name="Lu T."/>
            <person name="Huang Y."/>
            <person name="Zhao Q."/>
            <person name="Feng Q."/>
            <person name="Zhang L."/>
            <person name="Zhu J."/>
            <person name="Weng Q."/>
            <person name="Mu J."/>
            <person name="Lu Y."/>
            <person name="Fan D."/>
            <person name="Liu Y."/>
            <person name="Guan J."/>
            <person name="Zhang Y."/>
            <person name="Yu S."/>
            <person name="Liu X."/>
            <person name="Zhang Y."/>
            <person name="Hong G."/>
            <person name="Han B."/>
            <person name="Choisne N."/>
            <person name="Demange N."/>
            <person name="Orjeda G."/>
            <person name="Samain S."/>
            <person name="Cattolico L."/>
            <person name="Pelletier E."/>
            <person name="Couloux A."/>
            <person name="Segurens B."/>
            <person name="Wincker P."/>
            <person name="D'Hont A."/>
            <person name="Scarpelli C."/>
            <person name="Weissenbach J."/>
            <person name="Salanoubat M."/>
            <person name="Quetier F."/>
            <person name="Yu Y."/>
            <person name="Kim H.R."/>
            <person name="Rambo T."/>
            <person name="Currie J."/>
            <person name="Collura K."/>
            <person name="Luo M."/>
            <person name="Yang T."/>
            <person name="Ammiraju J.S.S."/>
            <person name="Engler F."/>
            <person name="Soderlund C."/>
            <person name="Wing R.A."/>
            <person name="Palmer L.E."/>
            <person name="de la Bastide M."/>
            <person name="Spiegel L."/>
            <person name="Nascimento L."/>
            <person name="Zutavern T."/>
            <person name="O'Shaughnessy A."/>
            <person name="Dike S."/>
            <person name="Dedhia N."/>
            <person name="Preston R."/>
            <person name="Balija V."/>
            <person name="McCombie W.R."/>
            <person name="Chow T."/>
            <person name="Chen H."/>
            <person name="Chung M."/>
            <person name="Chen C."/>
            <person name="Shaw J."/>
            <person name="Wu H."/>
            <person name="Hsiao K."/>
            <person name="Chao Y."/>
            <person name="Chu M."/>
            <person name="Cheng C."/>
            <person name="Hour A."/>
            <person name="Lee P."/>
            <person name="Lin S."/>
            <person name="Lin Y."/>
            <person name="Liou J."/>
            <person name="Liu S."/>
            <person name="Hsing Y."/>
            <person name="Raghuvanshi S."/>
            <person name="Mohanty A."/>
            <person name="Bharti A.K."/>
            <person name="Gaur A."/>
            <person name="Gupta V."/>
            <person name="Kumar D."/>
            <person name="Ravi V."/>
            <person name="Vij S."/>
            <person name="Kapur A."/>
            <person name="Khurana P."/>
            <person name="Khurana P."/>
            <person name="Khurana J.P."/>
            <person name="Tyagi A.K."/>
            <person name="Gaikwad K."/>
            <person name="Singh A."/>
            <person name="Dalal V."/>
            <person name="Srivastava S."/>
            <person name="Dixit A."/>
            <person name="Pal A.K."/>
            <person name="Ghazi I.A."/>
            <person name="Yadav M."/>
            <person name="Pandit A."/>
            <person name="Bhargava A."/>
            <person name="Sureshbabu K."/>
            <person name="Batra K."/>
            <person name="Sharma T.R."/>
            <person name="Mohapatra T."/>
            <person name="Singh N.K."/>
            <person name="Messing J."/>
            <person name="Nelson A.B."/>
            <person name="Fuks G."/>
            <person name="Kavchok S."/>
            <person name="Keizer G."/>
            <person name="Linton E."/>
            <person name="Llaca V."/>
            <person name="Song R."/>
            <person name="Tanyolac B."/>
            <person name="Young S."/>
            <person name="Ho-Il K."/>
            <person name="Hahn J.H."/>
            <person name="Sangsakoo G."/>
            <person name="Vanavichit A."/>
            <person name="de Mattos Luiz.A.T."/>
            <person name="Zimmer P.D."/>
            <person name="Malone G."/>
            <person name="Dellagostin O."/>
            <person name="de Oliveira A.C."/>
            <person name="Bevan M."/>
            <person name="Bancroft I."/>
            <person name="Minx P."/>
            <person name="Cordum H."/>
            <person name="Wilson R."/>
            <person name="Cheng Z."/>
            <person name="Jin W."/>
            <person name="Jiang J."/>
            <person name="Leong S.A."/>
            <person name="Iwama H."/>
            <person name="Gojobori T."/>
            <person name="Itoh T."/>
            <person name="Niimura Y."/>
            <person name="Fujii Y."/>
            <person name="Habara T."/>
            <person name="Sakai H."/>
            <person name="Sato Y."/>
            <person name="Wilson G."/>
            <person name="Kumar K."/>
            <person name="McCouch S."/>
            <person name="Juretic N."/>
            <person name="Hoen D."/>
            <person name="Wright S."/>
            <person name="Bruskiewich R."/>
            <person name="Bureau T."/>
            <person name="Miyao A."/>
            <person name="Hirochika H."/>
            <person name="Nishikawa T."/>
            <person name="Kadowaki K."/>
            <person name="Sugiura M."/>
            <person name="Burr B."/>
            <person name="Sasaki T."/>
        </authorList>
    </citation>
    <scope>NUCLEOTIDE SEQUENCE [LARGE SCALE GENOMIC DNA]</scope>
    <source>
        <strain evidence="3">cv. Nipponbare</strain>
    </source>
</reference>
<dbReference type="OMA" id="CTCVEIE"/>
<gene>
    <name evidence="2" type="ordered locus">Os06g0179100</name>
    <name evidence="2" type="ORF">OSNPB_060179100</name>
</gene>
<dbReference type="InterPro" id="IPR013761">
    <property type="entry name" value="SAM/pointed_sf"/>
</dbReference>
<dbReference type="PaxDb" id="39947-A0A0P0WT39"/>
<dbReference type="SMR" id="A0A0P0WT39"/>
<reference evidence="2 3" key="2">
    <citation type="journal article" date="2013" name="Plant Cell Physiol.">
        <title>Rice Annotation Project Database (RAP-DB): an integrative and interactive database for rice genomics.</title>
        <authorList>
            <person name="Sakai H."/>
            <person name="Lee S.S."/>
            <person name="Tanaka T."/>
            <person name="Numa H."/>
            <person name="Kim J."/>
            <person name="Kawahara Y."/>
            <person name="Wakimoto H."/>
            <person name="Yang C.C."/>
            <person name="Iwamoto M."/>
            <person name="Abe T."/>
            <person name="Yamada Y."/>
            <person name="Muto A."/>
            <person name="Inokuchi H."/>
            <person name="Ikemura T."/>
            <person name="Matsumoto T."/>
            <person name="Sasaki T."/>
            <person name="Itoh T."/>
        </authorList>
    </citation>
    <scope>NUCLEOTIDE SEQUENCE [LARGE SCALE GENOMIC DNA]</scope>
    <source>
        <strain evidence="3">cv. Nipponbare</strain>
    </source>
</reference>
<reference evidence="2 3" key="3">
    <citation type="journal article" date="2013" name="Rice">
        <title>Improvement of the Oryza sativa Nipponbare reference genome using next generation sequence and optical map data.</title>
        <authorList>
            <person name="Kawahara Y."/>
            <person name="de la Bastide M."/>
            <person name="Hamilton J.P."/>
            <person name="Kanamori H."/>
            <person name="McCombie W.R."/>
            <person name="Ouyang S."/>
            <person name="Schwartz D.C."/>
            <person name="Tanaka T."/>
            <person name="Wu J."/>
            <person name="Zhou S."/>
            <person name="Childs K.L."/>
            <person name="Davidson R.M."/>
            <person name="Lin H."/>
            <person name="Quesada-Ocampo L."/>
            <person name="Vaillancourt B."/>
            <person name="Sakai H."/>
            <person name="Lee S.S."/>
            <person name="Kim J."/>
            <person name="Numa H."/>
            <person name="Itoh T."/>
            <person name="Buell C.R."/>
            <person name="Matsumoto T."/>
        </authorList>
    </citation>
    <scope>NUCLEOTIDE SEQUENCE [LARGE SCALE GENOMIC DNA]</scope>
    <source>
        <strain evidence="3">cv. Nipponbare</strain>
    </source>
</reference>
<feature type="compositionally biased region" description="Low complexity" evidence="1">
    <location>
        <begin position="140"/>
        <end position="151"/>
    </location>
</feature>
<dbReference type="EMBL" id="AP014962">
    <property type="protein sequence ID" value="BAS96447.1"/>
    <property type="molecule type" value="Genomic_DNA"/>
</dbReference>
<accession>A0A0P0WT39</accession>
<feature type="region of interest" description="Disordered" evidence="1">
    <location>
        <begin position="84"/>
        <end position="197"/>
    </location>
</feature>
<dbReference type="PANTHER" id="PTHR33915">
    <property type="entry name" value="OSJNBA0033G05.11 PROTEIN"/>
    <property type="match status" value="1"/>
</dbReference>
<dbReference type="CDD" id="cd09487">
    <property type="entry name" value="SAM_superfamily"/>
    <property type="match status" value="1"/>
</dbReference>
<dbReference type="InParanoid" id="A0A0P0WT39"/>
<organism evidence="2 3">
    <name type="scientific">Oryza sativa subsp. japonica</name>
    <name type="common">Rice</name>
    <dbReference type="NCBI Taxonomy" id="39947"/>
    <lineage>
        <taxon>Eukaryota</taxon>
        <taxon>Viridiplantae</taxon>
        <taxon>Streptophyta</taxon>
        <taxon>Embryophyta</taxon>
        <taxon>Tracheophyta</taxon>
        <taxon>Spermatophyta</taxon>
        <taxon>Magnoliopsida</taxon>
        <taxon>Liliopsida</taxon>
        <taxon>Poales</taxon>
        <taxon>Poaceae</taxon>
        <taxon>BOP clade</taxon>
        <taxon>Oryzoideae</taxon>
        <taxon>Oryzeae</taxon>
        <taxon>Oryzinae</taxon>
        <taxon>Oryza</taxon>
        <taxon>Oryza sativa</taxon>
    </lineage>
</organism>
<dbReference type="Proteomes" id="UP000059680">
    <property type="component" value="Chromosome 6"/>
</dbReference>
<sequence length="303" mass="33678">LTKPSRRAPRELAVAAGGGGREGGMDWYAWLCRAGLHPDVAFEYARLFARNELAADDLRHLDHGLLATMGVPIAKHRLEILKLARRESPPSSSSSSSLAAGRRRRRAAPAAAAAAVEAAPRSRAAAAVRDAERRQEDGAAEAPQQAHAHQPLQRRRRRREEDEDDKRRGDDLQGRRPRRRVGGGGGDNRLLRRKPRRLQLQRRRIRSIRRRRGHAMGVHVPRSQAHINRASLAACVVSSIHGELQACNNGCSIDLCPEEEEEDKVRTCKSTSTVVTGSLSLLHYLLFVCSVFCNCTCVEIERR</sequence>
<dbReference type="PANTHER" id="PTHR33915:SF16">
    <property type="entry name" value="OS06G0179100 PROTEIN"/>
    <property type="match status" value="1"/>
</dbReference>